<evidence type="ECO:0000313" key="2">
    <source>
        <dbReference type="Proteomes" id="UP000292919"/>
    </source>
</evidence>
<dbReference type="CDD" id="cd02440">
    <property type="entry name" value="AdoMet_MTases"/>
    <property type="match status" value="1"/>
</dbReference>
<comment type="caution">
    <text evidence="1">The sequence shown here is derived from an EMBL/GenBank/DDBJ whole genome shotgun (WGS) entry which is preliminary data.</text>
</comment>
<dbReference type="SUPFAM" id="SSF53335">
    <property type="entry name" value="S-adenosyl-L-methionine-dependent methyltransferases"/>
    <property type="match status" value="1"/>
</dbReference>
<organism evidence="1 2">
    <name type="scientific">Desulfovibrio legallii</name>
    <dbReference type="NCBI Taxonomy" id="571438"/>
    <lineage>
        <taxon>Bacteria</taxon>
        <taxon>Pseudomonadati</taxon>
        <taxon>Thermodesulfobacteriota</taxon>
        <taxon>Desulfovibrionia</taxon>
        <taxon>Desulfovibrionales</taxon>
        <taxon>Desulfovibrionaceae</taxon>
        <taxon>Desulfovibrio</taxon>
    </lineage>
</organism>
<dbReference type="Pfam" id="PF13489">
    <property type="entry name" value="Methyltransf_23"/>
    <property type="match status" value="1"/>
</dbReference>
<keyword evidence="1" id="KW-0489">Methyltransferase</keyword>
<dbReference type="EMBL" id="SIXC01000001">
    <property type="protein sequence ID" value="TBH81744.1"/>
    <property type="molecule type" value="Genomic_DNA"/>
</dbReference>
<dbReference type="PANTHER" id="PTHR43861:SF1">
    <property type="entry name" value="TRANS-ACONITATE 2-METHYLTRANSFERASE"/>
    <property type="match status" value="1"/>
</dbReference>
<dbReference type="Gene3D" id="3.40.50.2000">
    <property type="entry name" value="Glycogen Phosphorylase B"/>
    <property type="match status" value="1"/>
</dbReference>
<dbReference type="GO" id="GO:0032259">
    <property type="term" value="P:methylation"/>
    <property type="evidence" value="ECO:0007669"/>
    <property type="project" value="UniProtKB-KW"/>
</dbReference>
<name>A0A6H3FDZ7_9BACT</name>
<dbReference type="PANTHER" id="PTHR43861">
    <property type="entry name" value="TRANS-ACONITATE 2-METHYLTRANSFERASE-RELATED"/>
    <property type="match status" value="1"/>
</dbReference>
<accession>A0A6H3FDZ7</accession>
<dbReference type="AlphaFoldDB" id="A0A6H3FDZ7"/>
<dbReference type="Proteomes" id="UP000292919">
    <property type="component" value="Unassembled WGS sequence"/>
</dbReference>
<protein>
    <submittedName>
        <fullName evidence="1">Methyltransferase domain-containing protein</fullName>
    </submittedName>
</protein>
<dbReference type="GO" id="GO:0008168">
    <property type="term" value="F:methyltransferase activity"/>
    <property type="evidence" value="ECO:0007669"/>
    <property type="project" value="UniProtKB-KW"/>
</dbReference>
<keyword evidence="2" id="KW-1185">Reference proteome</keyword>
<keyword evidence="1" id="KW-0808">Transferase</keyword>
<sequence>MAYFSNINAELLEKIPVTSGSVLEIGCAEGQFGAAFLARHPEAVYVGVELLPEVAAKAAQRLPTVLSGSIEDDDVLAAVTAAAPPDGFAVLVLGNVLEHLRDPWRALTRLRALLRPDGLCAACIPNVAHWSVVLPLLQGKWEYAENGLLDRTHLRFFTLESMRELFRKAGFAALEASPRVLWPEKTAPPLQALTKAAASLGIDAATVQRNAAPYQWLLRAFAGQLPTPLSVAALGLREQGGVTRARVDAPLTALATRPGVRVAYGHASLELPTDMPPGVYIFHRYFLHEAGMQRKLEDLVAAGWAVVSEIDDDPHHWPQYVDSDFYAFRAVHAVTCSTPLLADMLRPFNPNVFVLPNAVSRLEPFARATPKDGTRCKIFFGAFNRQEDWAAMAPTLYPALHDLGDAVELVVVNDRDIFDAVPAGIARTFHPRLRHGDYMRVLAGCDLALLPLNDTPFNNFKSDLKFVECCAAGVVPVCSPVVYDSRPEHREIGVFVPPGGNWGKAVHNLCRDPDELLARRQRGLTYVAHQRMFHHQTAAREALYRHLAQTRPQLEAQRRARLAAWKEA</sequence>
<dbReference type="RefSeq" id="WP_118229049.1">
    <property type="nucleotide sequence ID" value="NZ_JAQDZC010000002.1"/>
</dbReference>
<proteinExistence type="predicted"/>
<gene>
    <name evidence="1" type="ORF">EB812_00170</name>
</gene>
<dbReference type="SUPFAM" id="SSF53756">
    <property type="entry name" value="UDP-Glycosyltransferase/glycogen phosphorylase"/>
    <property type="match status" value="1"/>
</dbReference>
<evidence type="ECO:0000313" key="1">
    <source>
        <dbReference type="EMBL" id="TBH81744.1"/>
    </source>
</evidence>
<reference evidence="1 2" key="1">
    <citation type="submission" date="2018-12" db="EMBL/GenBank/DDBJ databases">
        <title>First genome draft of Desulfovibrio legallis sp. nov.</title>
        <authorList>
            <person name="Ben Dhia O."/>
            <person name="Najjari A."/>
            <person name="Ferjani R."/>
            <person name="Fhoula I."/>
            <person name="Fardeau M.-L."/>
            <person name="Boudabbous A."/>
            <person name="Ouzari H.I."/>
        </authorList>
    </citation>
    <scope>NUCLEOTIDE SEQUENCE [LARGE SCALE GENOMIC DNA]</scope>
    <source>
        <strain evidence="1 2">H1T</strain>
    </source>
</reference>
<dbReference type="Gene3D" id="3.40.50.150">
    <property type="entry name" value="Vaccinia Virus protein VP39"/>
    <property type="match status" value="1"/>
</dbReference>
<dbReference type="InterPro" id="IPR029063">
    <property type="entry name" value="SAM-dependent_MTases_sf"/>
</dbReference>